<dbReference type="EMBL" id="BARS01021225">
    <property type="protein sequence ID" value="GAG13982.1"/>
    <property type="molecule type" value="Genomic_DNA"/>
</dbReference>
<dbReference type="InterPro" id="IPR011006">
    <property type="entry name" value="CheY-like_superfamily"/>
</dbReference>
<dbReference type="Gene3D" id="3.40.50.2300">
    <property type="match status" value="1"/>
</dbReference>
<dbReference type="PANTHER" id="PTHR44591">
    <property type="entry name" value="STRESS RESPONSE REGULATOR PROTEIN 1"/>
    <property type="match status" value="1"/>
</dbReference>
<dbReference type="AlphaFoldDB" id="X0VS96"/>
<feature type="domain" description="Response regulatory" evidence="2">
    <location>
        <begin position="4"/>
        <end position="124"/>
    </location>
</feature>
<sequence>MKKKIMIVDDEQSVILSVKTGLDDLEAGYEIIGVNSGEECLDVLKKGEIPNLILLDIKMDDGGDGIDVFNKLKEKQTWKNIPIVFLVDGEDKFDEFFINNVLGKPYIEKPFETTYLKRRIDNVLKEGVDCHHS</sequence>
<comment type="caution">
    <text evidence="3">The sequence shown here is derived from an EMBL/GenBank/DDBJ whole genome shotgun (WGS) entry which is preliminary data.</text>
</comment>
<dbReference type="InterPro" id="IPR001789">
    <property type="entry name" value="Sig_transdc_resp-reg_receiver"/>
</dbReference>
<evidence type="ECO:0000259" key="2">
    <source>
        <dbReference type="PROSITE" id="PS50110"/>
    </source>
</evidence>
<accession>X0VS96</accession>
<reference evidence="3" key="1">
    <citation type="journal article" date="2014" name="Front. Microbiol.">
        <title>High frequency of phylogenetically diverse reductive dehalogenase-homologous genes in deep subseafloor sedimentary metagenomes.</title>
        <authorList>
            <person name="Kawai M."/>
            <person name="Futagami T."/>
            <person name="Toyoda A."/>
            <person name="Takaki Y."/>
            <person name="Nishi S."/>
            <person name="Hori S."/>
            <person name="Arai W."/>
            <person name="Tsubouchi T."/>
            <person name="Morono Y."/>
            <person name="Uchiyama I."/>
            <person name="Ito T."/>
            <person name="Fujiyama A."/>
            <person name="Inagaki F."/>
            <person name="Takami H."/>
        </authorList>
    </citation>
    <scope>NUCLEOTIDE SEQUENCE</scope>
    <source>
        <strain evidence="3">Expedition CK06-06</strain>
    </source>
</reference>
<keyword evidence="1" id="KW-0597">Phosphoprotein</keyword>
<proteinExistence type="predicted"/>
<dbReference type="PANTHER" id="PTHR44591:SF3">
    <property type="entry name" value="RESPONSE REGULATORY DOMAIN-CONTAINING PROTEIN"/>
    <property type="match status" value="1"/>
</dbReference>
<dbReference type="SMART" id="SM00448">
    <property type="entry name" value="REC"/>
    <property type="match status" value="1"/>
</dbReference>
<dbReference type="SUPFAM" id="SSF52172">
    <property type="entry name" value="CheY-like"/>
    <property type="match status" value="1"/>
</dbReference>
<dbReference type="InterPro" id="IPR050595">
    <property type="entry name" value="Bact_response_regulator"/>
</dbReference>
<dbReference type="PROSITE" id="PS50110">
    <property type="entry name" value="RESPONSE_REGULATORY"/>
    <property type="match status" value="1"/>
</dbReference>
<dbReference type="Pfam" id="PF00072">
    <property type="entry name" value="Response_reg"/>
    <property type="match status" value="1"/>
</dbReference>
<evidence type="ECO:0000256" key="1">
    <source>
        <dbReference type="ARBA" id="ARBA00022553"/>
    </source>
</evidence>
<organism evidence="3">
    <name type="scientific">marine sediment metagenome</name>
    <dbReference type="NCBI Taxonomy" id="412755"/>
    <lineage>
        <taxon>unclassified sequences</taxon>
        <taxon>metagenomes</taxon>
        <taxon>ecological metagenomes</taxon>
    </lineage>
</organism>
<name>X0VS96_9ZZZZ</name>
<protein>
    <recommendedName>
        <fullName evidence="2">Response regulatory domain-containing protein</fullName>
    </recommendedName>
</protein>
<evidence type="ECO:0000313" key="3">
    <source>
        <dbReference type="EMBL" id="GAG13982.1"/>
    </source>
</evidence>
<dbReference type="GO" id="GO:0000160">
    <property type="term" value="P:phosphorelay signal transduction system"/>
    <property type="evidence" value="ECO:0007669"/>
    <property type="project" value="InterPro"/>
</dbReference>
<gene>
    <name evidence="3" type="ORF">S01H1_34127</name>
</gene>